<dbReference type="NCBIfam" id="NF009709">
    <property type="entry name" value="PRK13238.1"/>
    <property type="match status" value="1"/>
</dbReference>
<dbReference type="InterPro" id="IPR001597">
    <property type="entry name" value="ArAA_b-elim_lyase/Thr_aldolase"/>
</dbReference>
<evidence type="ECO:0000256" key="1">
    <source>
        <dbReference type="ARBA" id="ARBA00001933"/>
    </source>
</evidence>
<organism evidence="5 6">
    <name type="scientific">Peptoniphilus equinus</name>
    <dbReference type="NCBI Taxonomy" id="3016343"/>
    <lineage>
        <taxon>Bacteria</taxon>
        <taxon>Bacillati</taxon>
        <taxon>Bacillota</taxon>
        <taxon>Tissierellia</taxon>
        <taxon>Tissierellales</taxon>
        <taxon>Peptoniphilaceae</taxon>
        <taxon>Peptoniphilus</taxon>
    </lineage>
</organism>
<dbReference type="SUPFAM" id="SSF53383">
    <property type="entry name" value="PLP-dependent transferases"/>
    <property type="match status" value="1"/>
</dbReference>
<dbReference type="Gene3D" id="3.90.1150.10">
    <property type="entry name" value="Aspartate Aminotransferase, domain 1"/>
    <property type="match status" value="2"/>
</dbReference>
<comment type="cofactor">
    <cofactor evidence="1">
        <name>pyridoxal 5'-phosphate</name>
        <dbReference type="ChEBI" id="CHEBI:597326"/>
    </cofactor>
</comment>
<evidence type="ECO:0000313" key="5">
    <source>
        <dbReference type="EMBL" id="WBW50246.1"/>
    </source>
</evidence>
<dbReference type="InterPro" id="IPR015422">
    <property type="entry name" value="PyrdxlP-dep_Trfase_small"/>
</dbReference>
<dbReference type="EMBL" id="CP115667">
    <property type="protein sequence ID" value="WBW50246.1"/>
    <property type="molecule type" value="Genomic_DNA"/>
</dbReference>
<accession>A0ABY7QV15</accession>
<reference evidence="5 6" key="1">
    <citation type="submission" date="2023-01" db="EMBL/GenBank/DDBJ databases">
        <authorList>
            <person name="Lee S.H."/>
            <person name="Jung H.S."/>
            <person name="Yun J.U."/>
        </authorList>
    </citation>
    <scope>NUCLEOTIDE SEQUENCE [LARGE SCALE GENOMIC DNA]</scope>
    <source>
        <strain evidence="5 6">CBA3646</strain>
    </source>
</reference>
<sequence length="543" mass="61694">MKEYPLNVEVPNSFTYVTKNITKTTVEQRERALQATHYNEFAFPAGLLIVDMLSDSGTTAMTDMQWSAMFLGDESYGRNKGYYVLLDAMRDCFERGDHPKKSLNLIRNGEQDVEKLLDELYLVEEEGGLFNGGAAQLERPNAFLMPQGRAAESILFEIVRKILNDREPGKTFTIPSNGHFDTTEGNIKQMGSIPRNLYNKELLLEVPEGGEYEKNPFKGDMDIAKLQELIDKLGIENIPMIYTTVTNNTVCGQAVSMKSIRETAEIAHKYEIPFMLDAARWAENCYFIKMNEEGYADKSIPEIAKEMFSYCDGFTASLKKDGHANMGGILAFRDKGYFWKKFSDFNEDGTVKTDVGILLKVKQISSYGNDSYGSMSGHDIMALTQGLYECCNVDYLKERVDQCNYLAKGFYDAGIKGVVLPAGGHGVYINMDEFFDHKRSHESFAGEGFSLELIRRYGIRVAELGDYSMEYDLKTPEQQKEVVNVVRFAVNRSMYSKAHMDYVIAAVKALYEDRESIPNMRITMGHNLPMRHFHAFLEPYENK</sequence>
<evidence type="ECO:0000313" key="6">
    <source>
        <dbReference type="Proteomes" id="UP001210339"/>
    </source>
</evidence>
<dbReference type="PANTHER" id="PTHR32325:SF4">
    <property type="entry name" value="TRYPTOPHANASE"/>
    <property type="match status" value="1"/>
</dbReference>
<dbReference type="PANTHER" id="PTHR32325">
    <property type="entry name" value="BETA-ELIMINATING LYASE-LIKE PROTEIN-RELATED"/>
    <property type="match status" value="1"/>
</dbReference>
<dbReference type="EC" id="4.1.99.1" evidence="5"/>
<dbReference type="RefSeq" id="WP_271191778.1">
    <property type="nucleotide sequence ID" value="NZ_CP115667.1"/>
</dbReference>
<keyword evidence="5" id="KW-0456">Lyase</keyword>
<keyword evidence="6" id="KW-1185">Reference proteome</keyword>
<dbReference type="Pfam" id="PF01212">
    <property type="entry name" value="Beta_elim_lyase"/>
    <property type="match status" value="1"/>
</dbReference>
<dbReference type="InterPro" id="IPR015424">
    <property type="entry name" value="PyrdxlP-dep_Trfase"/>
</dbReference>
<name>A0ABY7QV15_9FIRM</name>
<dbReference type="InterPro" id="IPR015421">
    <property type="entry name" value="PyrdxlP-dep_Trfase_major"/>
</dbReference>
<dbReference type="Proteomes" id="UP001210339">
    <property type="component" value="Chromosome"/>
</dbReference>
<protein>
    <submittedName>
        <fullName evidence="5">Tryptophanase</fullName>
        <ecNumber evidence="5">4.1.99.1</ecNumber>
    </submittedName>
</protein>
<proteinExistence type="inferred from homology"/>
<evidence type="ECO:0000256" key="2">
    <source>
        <dbReference type="ARBA" id="ARBA00009721"/>
    </source>
</evidence>
<keyword evidence="3" id="KW-0663">Pyridoxal phosphate</keyword>
<comment type="similarity">
    <text evidence="2">Belongs to the beta-eliminating lyase family.</text>
</comment>
<gene>
    <name evidence="5" type="ORF">O6R05_01505</name>
</gene>
<evidence type="ECO:0000256" key="3">
    <source>
        <dbReference type="ARBA" id="ARBA00022898"/>
    </source>
</evidence>
<dbReference type="Gene3D" id="3.40.640.10">
    <property type="entry name" value="Type I PLP-dependent aspartate aminotransferase-like (Major domain)"/>
    <property type="match status" value="1"/>
</dbReference>
<dbReference type="GO" id="GO:0009034">
    <property type="term" value="F:tryptophanase activity"/>
    <property type="evidence" value="ECO:0007669"/>
    <property type="project" value="UniProtKB-EC"/>
</dbReference>
<evidence type="ECO:0000259" key="4">
    <source>
        <dbReference type="Pfam" id="PF01212"/>
    </source>
</evidence>
<feature type="domain" description="Aromatic amino acid beta-eliminating lyase/threonine aldolase" evidence="4">
    <location>
        <begin position="51"/>
        <end position="504"/>
    </location>
</feature>